<feature type="compositionally biased region" description="Basic and acidic residues" evidence="1">
    <location>
        <begin position="21"/>
        <end position="31"/>
    </location>
</feature>
<feature type="region of interest" description="Disordered" evidence="1">
    <location>
        <begin position="1"/>
        <end position="38"/>
    </location>
</feature>
<evidence type="ECO:0000313" key="3">
    <source>
        <dbReference type="Proteomes" id="UP001066276"/>
    </source>
</evidence>
<dbReference type="AlphaFoldDB" id="A0AAV7WS53"/>
<evidence type="ECO:0000313" key="2">
    <source>
        <dbReference type="EMBL" id="KAJ1216937.1"/>
    </source>
</evidence>
<organism evidence="2 3">
    <name type="scientific">Pleurodeles waltl</name>
    <name type="common">Iberian ribbed newt</name>
    <dbReference type="NCBI Taxonomy" id="8319"/>
    <lineage>
        <taxon>Eukaryota</taxon>
        <taxon>Metazoa</taxon>
        <taxon>Chordata</taxon>
        <taxon>Craniata</taxon>
        <taxon>Vertebrata</taxon>
        <taxon>Euteleostomi</taxon>
        <taxon>Amphibia</taxon>
        <taxon>Batrachia</taxon>
        <taxon>Caudata</taxon>
        <taxon>Salamandroidea</taxon>
        <taxon>Salamandridae</taxon>
        <taxon>Pleurodelinae</taxon>
        <taxon>Pleurodeles</taxon>
    </lineage>
</organism>
<accession>A0AAV7WS53</accession>
<protein>
    <submittedName>
        <fullName evidence="2">Uncharacterized protein</fullName>
    </submittedName>
</protein>
<dbReference type="Proteomes" id="UP001066276">
    <property type="component" value="Chromosome 1_1"/>
</dbReference>
<sequence>MSQLPPSTVLSTPSVSNSLSRARDVRRESRGRSNTTLSSSLTNEHITIFPLPLLIKIAVYERTITTLRCRSYRLEPSSRLPVSRAHALELGT</sequence>
<name>A0AAV7WS53_PLEWA</name>
<proteinExistence type="predicted"/>
<gene>
    <name evidence="2" type="ORF">NDU88_004535</name>
</gene>
<reference evidence="2" key="1">
    <citation type="journal article" date="2022" name="bioRxiv">
        <title>Sequencing and chromosome-scale assembly of the giantPleurodeles waltlgenome.</title>
        <authorList>
            <person name="Brown T."/>
            <person name="Elewa A."/>
            <person name="Iarovenko S."/>
            <person name="Subramanian E."/>
            <person name="Araus A.J."/>
            <person name="Petzold A."/>
            <person name="Susuki M."/>
            <person name="Suzuki K.-i.T."/>
            <person name="Hayashi T."/>
            <person name="Toyoda A."/>
            <person name="Oliveira C."/>
            <person name="Osipova E."/>
            <person name="Leigh N.D."/>
            <person name="Simon A."/>
            <person name="Yun M.H."/>
        </authorList>
    </citation>
    <scope>NUCLEOTIDE SEQUENCE</scope>
    <source>
        <strain evidence="2">20211129_DDA</strain>
        <tissue evidence="2">Liver</tissue>
    </source>
</reference>
<feature type="compositionally biased region" description="Low complexity" evidence="1">
    <location>
        <begin position="1"/>
        <end position="20"/>
    </location>
</feature>
<evidence type="ECO:0000256" key="1">
    <source>
        <dbReference type="SAM" id="MobiDB-lite"/>
    </source>
</evidence>
<comment type="caution">
    <text evidence="2">The sequence shown here is derived from an EMBL/GenBank/DDBJ whole genome shotgun (WGS) entry which is preliminary data.</text>
</comment>
<keyword evidence="3" id="KW-1185">Reference proteome</keyword>
<dbReference type="EMBL" id="JANPWB010000001">
    <property type="protein sequence ID" value="KAJ1216937.1"/>
    <property type="molecule type" value="Genomic_DNA"/>
</dbReference>